<keyword evidence="4" id="KW-0547">Nucleotide-binding</keyword>
<dbReference type="Proteomes" id="UP000076079">
    <property type="component" value="Chromosome"/>
</dbReference>
<dbReference type="PROSITE" id="PS50893">
    <property type="entry name" value="ABC_TRANSPORTER_2"/>
    <property type="match status" value="1"/>
</dbReference>
<dbReference type="SUPFAM" id="SSF52540">
    <property type="entry name" value="P-loop containing nucleoside triphosphate hydrolases"/>
    <property type="match status" value="1"/>
</dbReference>
<dbReference type="PANTHER" id="PTHR42711:SF5">
    <property type="entry name" value="ABC TRANSPORTER ATP-BINDING PROTEIN NATA"/>
    <property type="match status" value="1"/>
</dbReference>
<dbReference type="Pfam" id="PF13732">
    <property type="entry name" value="DrrA1-3_C"/>
    <property type="match status" value="1"/>
</dbReference>
<dbReference type="InterPro" id="IPR050763">
    <property type="entry name" value="ABC_transporter_ATP-binding"/>
</dbReference>
<dbReference type="GO" id="GO:0005524">
    <property type="term" value="F:ATP binding"/>
    <property type="evidence" value="ECO:0007669"/>
    <property type="project" value="UniProtKB-KW"/>
</dbReference>
<evidence type="ECO:0000313" key="7">
    <source>
        <dbReference type="EMBL" id="AMY07192.1"/>
    </source>
</evidence>
<keyword evidence="5 7" id="KW-0067">ATP-binding</keyword>
<dbReference type="PROSITE" id="PS00211">
    <property type="entry name" value="ABC_TRANSPORTER_1"/>
    <property type="match status" value="1"/>
</dbReference>
<dbReference type="RefSeq" id="WP_110169174.1">
    <property type="nucleotide sequence ID" value="NZ_CP015136.1"/>
</dbReference>
<dbReference type="InterPro" id="IPR017871">
    <property type="entry name" value="ABC_transporter-like_CS"/>
</dbReference>
<keyword evidence="3" id="KW-0536">Nodulation</keyword>
<evidence type="ECO:0000256" key="5">
    <source>
        <dbReference type="ARBA" id="ARBA00022840"/>
    </source>
</evidence>
<organism evidence="7 8">
    <name type="scientific">Luteitalea pratensis</name>
    <dbReference type="NCBI Taxonomy" id="1855912"/>
    <lineage>
        <taxon>Bacteria</taxon>
        <taxon>Pseudomonadati</taxon>
        <taxon>Acidobacteriota</taxon>
        <taxon>Vicinamibacteria</taxon>
        <taxon>Vicinamibacterales</taxon>
        <taxon>Vicinamibacteraceae</taxon>
        <taxon>Luteitalea</taxon>
    </lineage>
</organism>
<dbReference type="PANTHER" id="PTHR42711">
    <property type="entry name" value="ABC TRANSPORTER ATP-BINDING PROTEIN"/>
    <property type="match status" value="1"/>
</dbReference>
<dbReference type="GO" id="GO:0016887">
    <property type="term" value="F:ATP hydrolysis activity"/>
    <property type="evidence" value="ECO:0007669"/>
    <property type="project" value="InterPro"/>
</dbReference>
<keyword evidence="2" id="KW-0813">Transport</keyword>
<gene>
    <name evidence="7" type="primary">drrA_1</name>
    <name evidence="7" type="ORF">LuPra_00359</name>
</gene>
<evidence type="ECO:0000256" key="3">
    <source>
        <dbReference type="ARBA" id="ARBA00022458"/>
    </source>
</evidence>
<reference evidence="7 8" key="1">
    <citation type="journal article" date="2016" name="Genome Announc.">
        <title>First Complete Genome Sequence of a Subdivision 6 Acidobacterium Strain.</title>
        <authorList>
            <person name="Huang S."/>
            <person name="Vieira S."/>
            <person name="Bunk B."/>
            <person name="Riedel T."/>
            <person name="Sproer C."/>
            <person name="Overmann J."/>
        </authorList>
    </citation>
    <scope>NUCLEOTIDE SEQUENCE [LARGE SCALE GENOMIC DNA]</scope>
    <source>
        <strain evidence="8">DSM 100886 HEG_-6_39</strain>
    </source>
</reference>
<evidence type="ECO:0000256" key="1">
    <source>
        <dbReference type="ARBA" id="ARBA00005417"/>
    </source>
</evidence>
<evidence type="ECO:0000259" key="6">
    <source>
        <dbReference type="PROSITE" id="PS50893"/>
    </source>
</evidence>
<dbReference type="EC" id="3.6.3.-" evidence="7"/>
<dbReference type="AlphaFoldDB" id="A0A143PF60"/>
<accession>A0A143PF60</accession>
<dbReference type="KEGG" id="abac:LuPra_00359"/>
<dbReference type="PATRIC" id="fig|1813736.3.peg.376"/>
<dbReference type="InterPro" id="IPR027417">
    <property type="entry name" value="P-loop_NTPase"/>
</dbReference>
<sequence>MPFAITLDAVTKRFGQTMAVDALSLQVPQGAIYGFIGPNGSGKTTTLRMIMNILLPDSGAIEVLGDRSSVAARDRVGYLPEERGLYKQMPVRRLLTYYGQLKGGRRADVAREADWWLARLGLAATSDKKVQALSKGMSQKVQFIASVVSRPDLVILDEPFSGLDPVNRDVLRDAVLELKRRGTTIVFSTHDMSMAELMCDRIFMIFKGRKVLDGSLDEIQATYGHDAVHVRAIGGAALLRTIEGVTSVVDHGNTQEVRLSVAPQAFLGRLAARTEVYRFEITRPSLHDIFVKIARPAPEEDLLPAE</sequence>
<dbReference type="STRING" id="1855912.LuPra_00359"/>
<dbReference type="OrthoDB" id="9801987at2"/>
<dbReference type="Pfam" id="PF00005">
    <property type="entry name" value="ABC_tran"/>
    <property type="match status" value="1"/>
</dbReference>
<dbReference type="SMART" id="SM00382">
    <property type="entry name" value="AAA"/>
    <property type="match status" value="1"/>
</dbReference>
<proteinExistence type="inferred from homology"/>
<keyword evidence="7" id="KW-0378">Hydrolase</keyword>
<protein>
    <submittedName>
        <fullName evidence="7">Daunorubicin/doxorubicin resistance ATP-binding protein DrrA</fullName>
        <ecNumber evidence="7">3.6.3.-</ecNumber>
    </submittedName>
</protein>
<evidence type="ECO:0000256" key="4">
    <source>
        <dbReference type="ARBA" id="ARBA00022741"/>
    </source>
</evidence>
<comment type="similarity">
    <text evidence="1">Belongs to the ABC transporter superfamily.</text>
</comment>
<evidence type="ECO:0000256" key="2">
    <source>
        <dbReference type="ARBA" id="ARBA00022448"/>
    </source>
</evidence>
<dbReference type="InterPro" id="IPR003593">
    <property type="entry name" value="AAA+_ATPase"/>
</dbReference>
<dbReference type="Gene3D" id="3.40.50.300">
    <property type="entry name" value="P-loop containing nucleotide triphosphate hydrolases"/>
    <property type="match status" value="1"/>
</dbReference>
<dbReference type="InterPro" id="IPR025302">
    <property type="entry name" value="DrrA1/2-like_C"/>
</dbReference>
<keyword evidence="8" id="KW-1185">Reference proteome</keyword>
<reference evidence="8" key="2">
    <citation type="submission" date="2016-04" db="EMBL/GenBank/DDBJ databases">
        <title>First Complete Genome Sequence of a Subdivision 6 Acidobacterium.</title>
        <authorList>
            <person name="Huang S."/>
            <person name="Vieira S."/>
            <person name="Bunk B."/>
            <person name="Riedel T."/>
            <person name="Sproeer C."/>
            <person name="Overmann J."/>
        </authorList>
    </citation>
    <scope>NUCLEOTIDE SEQUENCE [LARGE SCALE GENOMIC DNA]</scope>
    <source>
        <strain evidence="8">DSM 100886 HEG_-6_39</strain>
    </source>
</reference>
<dbReference type="InterPro" id="IPR003439">
    <property type="entry name" value="ABC_transporter-like_ATP-bd"/>
</dbReference>
<name>A0A143PF60_LUTPR</name>
<evidence type="ECO:0000313" key="8">
    <source>
        <dbReference type="Proteomes" id="UP000076079"/>
    </source>
</evidence>
<dbReference type="EMBL" id="CP015136">
    <property type="protein sequence ID" value="AMY07192.1"/>
    <property type="molecule type" value="Genomic_DNA"/>
</dbReference>
<feature type="domain" description="ABC transporter" evidence="6">
    <location>
        <begin position="5"/>
        <end position="232"/>
    </location>
</feature>